<dbReference type="PROSITE" id="PS51192">
    <property type="entry name" value="HELICASE_ATP_BIND_1"/>
    <property type="match status" value="1"/>
</dbReference>
<evidence type="ECO:0000259" key="14">
    <source>
        <dbReference type="PROSITE" id="PS51192"/>
    </source>
</evidence>
<dbReference type="GO" id="GO:0006886">
    <property type="term" value="P:intracellular protein transport"/>
    <property type="evidence" value="ECO:0007669"/>
    <property type="project" value="InterPro"/>
</dbReference>
<protein>
    <recommendedName>
        <fullName evidence="4">chloroplast protein-transporting ATPase</fullName>
        <ecNumber evidence="4">7.4.2.4</ecNumber>
    </recommendedName>
</protein>
<dbReference type="InterPro" id="IPR011130">
    <property type="entry name" value="SecA_preprotein_X-link_dom"/>
</dbReference>
<dbReference type="CDD" id="cd17928">
    <property type="entry name" value="DEXDc_SecA"/>
    <property type="match status" value="1"/>
</dbReference>
<keyword evidence="6" id="KW-0547">Nucleotide-binding</keyword>
<dbReference type="GO" id="GO:0005524">
    <property type="term" value="F:ATP binding"/>
    <property type="evidence" value="ECO:0007669"/>
    <property type="project" value="UniProtKB-KW"/>
</dbReference>
<evidence type="ECO:0000256" key="6">
    <source>
        <dbReference type="ARBA" id="ARBA00022741"/>
    </source>
</evidence>
<evidence type="ECO:0000256" key="9">
    <source>
        <dbReference type="ARBA" id="ARBA00022967"/>
    </source>
</evidence>
<comment type="catalytic activity">
    <reaction evidence="12">
        <text>ATP + H2O + chloroplast-proteinSide 1 = ADP + phosphate + chloroplast-proteinSide 2.</text>
        <dbReference type="EC" id="7.4.2.4"/>
    </reaction>
</comment>
<feature type="domain" description="SecA family profile" evidence="15">
    <location>
        <begin position="73"/>
        <end position="890"/>
    </location>
</feature>
<dbReference type="Gene3D" id="3.40.50.300">
    <property type="entry name" value="P-loop containing nucleotide triphosphate hydrolases"/>
    <property type="match status" value="3"/>
</dbReference>
<feature type="region of interest" description="Disordered" evidence="13">
    <location>
        <begin position="834"/>
        <end position="854"/>
    </location>
</feature>
<dbReference type="SUPFAM" id="SSF52540">
    <property type="entry name" value="P-loop containing nucleoside triphosphate hydrolases"/>
    <property type="match status" value="2"/>
</dbReference>
<dbReference type="SMART" id="SM00958">
    <property type="entry name" value="SecA_PP_bind"/>
    <property type="match status" value="1"/>
</dbReference>
<dbReference type="Pfam" id="PF07517">
    <property type="entry name" value="SecA_DEAD"/>
    <property type="match status" value="1"/>
</dbReference>
<evidence type="ECO:0000256" key="10">
    <source>
        <dbReference type="ARBA" id="ARBA00023010"/>
    </source>
</evidence>
<comment type="caution">
    <text evidence="16">The sequence shown here is derived from an EMBL/GenBank/DDBJ whole genome shotgun (WGS) entry which is preliminary data.</text>
</comment>
<name>A0A5N5K7R2_9ROSI</name>
<evidence type="ECO:0000256" key="7">
    <source>
        <dbReference type="ARBA" id="ARBA00022840"/>
    </source>
</evidence>
<dbReference type="InterPro" id="IPR044722">
    <property type="entry name" value="SecA_SF2_C"/>
</dbReference>
<feature type="domain" description="Helicase ATP-binding" evidence="14">
    <location>
        <begin position="159"/>
        <end position="320"/>
    </location>
</feature>
<dbReference type="SMART" id="SM00957">
    <property type="entry name" value="SecA_DEAD"/>
    <property type="match status" value="1"/>
</dbReference>
<dbReference type="InterPro" id="IPR011115">
    <property type="entry name" value="SecA_DEAD"/>
</dbReference>
<evidence type="ECO:0000256" key="12">
    <source>
        <dbReference type="ARBA" id="ARBA00034043"/>
    </source>
</evidence>
<dbReference type="InterPro" id="IPR014001">
    <property type="entry name" value="Helicase_ATP-bd"/>
</dbReference>
<evidence type="ECO:0000313" key="17">
    <source>
        <dbReference type="Proteomes" id="UP000326939"/>
    </source>
</evidence>
<feature type="region of interest" description="Disordered" evidence="13">
    <location>
        <begin position="1110"/>
        <end position="1151"/>
    </location>
</feature>
<dbReference type="Gene3D" id="1.10.3060.10">
    <property type="entry name" value="Helical scaffold and wing domains of SecA"/>
    <property type="match status" value="1"/>
</dbReference>
<dbReference type="PANTHER" id="PTHR30612">
    <property type="entry name" value="SECA INNER MEMBRANE COMPONENT OF SEC PROTEIN SECRETION SYSTEM"/>
    <property type="match status" value="1"/>
</dbReference>
<dbReference type="Pfam" id="PF01043">
    <property type="entry name" value="SecA_PP_bind"/>
    <property type="match status" value="1"/>
</dbReference>
<evidence type="ECO:0000256" key="4">
    <source>
        <dbReference type="ARBA" id="ARBA00012047"/>
    </source>
</evidence>
<comment type="subcellular location">
    <subcellularLocation>
        <location evidence="1">Plastid</location>
        <location evidence="1">Chloroplast stroma</location>
    </subcellularLocation>
    <subcellularLocation>
        <location evidence="2">Plastid</location>
        <location evidence="2">Chloroplast thylakoid membrane</location>
        <topology evidence="2">Peripheral membrane protein</topology>
    </subcellularLocation>
</comment>
<keyword evidence="9" id="KW-1278">Translocase</keyword>
<keyword evidence="8" id="KW-0653">Protein transport</keyword>
<keyword evidence="11" id="KW-0472">Membrane</keyword>
<dbReference type="GO" id="GO:0016464">
    <property type="term" value="F:chloroplast protein-transporting ATPase activity"/>
    <property type="evidence" value="ECO:0007669"/>
    <property type="project" value="UniProtKB-EC"/>
</dbReference>
<dbReference type="PRINTS" id="PR00906">
    <property type="entry name" value="SECA"/>
</dbReference>
<dbReference type="SUPFAM" id="SSF81886">
    <property type="entry name" value="Helical scaffold and wing domains of SecA"/>
    <property type="match status" value="1"/>
</dbReference>
<dbReference type="InterPro" id="IPR014018">
    <property type="entry name" value="SecA_motor_DEAD"/>
</dbReference>
<dbReference type="CDD" id="cd18803">
    <property type="entry name" value="SF2_C_secA"/>
    <property type="match status" value="1"/>
</dbReference>
<feature type="compositionally biased region" description="Low complexity" evidence="13">
    <location>
        <begin position="1141"/>
        <end position="1151"/>
    </location>
</feature>
<reference evidence="17" key="1">
    <citation type="journal article" date="2019" name="Gigascience">
        <title>De novo genome assembly of the endangered Acer yangbiense, a plant species with extremely small populations endemic to Yunnan Province, China.</title>
        <authorList>
            <person name="Yang J."/>
            <person name="Wariss H.M."/>
            <person name="Tao L."/>
            <person name="Zhang R."/>
            <person name="Yun Q."/>
            <person name="Hollingsworth P."/>
            <person name="Dao Z."/>
            <person name="Luo G."/>
            <person name="Guo H."/>
            <person name="Ma Y."/>
            <person name="Sun W."/>
        </authorList>
    </citation>
    <scope>NUCLEOTIDE SEQUENCE [LARGE SCALE GENOMIC DNA]</scope>
    <source>
        <strain evidence="17">cv. br00</strain>
    </source>
</reference>
<dbReference type="InterPro" id="IPR000185">
    <property type="entry name" value="SecA"/>
</dbReference>
<keyword evidence="17" id="KW-1185">Reference proteome</keyword>
<gene>
    <name evidence="16" type="ORF">DKX38_021149</name>
</gene>
<evidence type="ECO:0000313" key="16">
    <source>
        <dbReference type="EMBL" id="KAB5527302.1"/>
    </source>
</evidence>
<evidence type="ECO:0000256" key="1">
    <source>
        <dbReference type="ARBA" id="ARBA00004470"/>
    </source>
</evidence>
<dbReference type="FunFam" id="3.40.50.300:FF:000334">
    <property type="entry name" value="Protein translocase subunit SecA"/>
    <property type="match status" value="1"/>
</dbReference>
<evidence type="ECO:0000256" key="5">
    <source>
        <dbReference type="ARBA" id="ARBA00022448"/>
    </source>
</evidence>
<dbReference type="GO" id="GO:0009570">
    <property type="term" value="C:chloroplast stroma"/>
    <property type="evidence" value="ECO:0007669"/>
    <property type="project" value="UniProtKB-SubCell"/>
</dbReference>
<dbReference type="InterPro" id="IPR027417">
    <property type="entry name" value="P-loop_NTPase"/>
</dbReference>
<dbReference type="PANTHER" id="PTHR30612:SF0">
    <property type="entry name" value="CHLOROPLAST PROTEIN-TRANSPORTING ATPASE"/>
    <property type="match status" value="1"/>
</dbReference>
<dbReference type="Gene3D" id="3.90.1440.10">
    <property type="entry name" value="SecA, preprotein cross-linking domain"/>
    <property type="match status" value="1"/>
</dbReference>
<dbReference type="PROSITE" id="PS01312">
    <property type="entry name" value="SECA"/>
    <property type="match status" value="1"/>
</dbReference>
<dbReference type="AlphaFoldDB" id="A0A5N5K7R2"/>
<dbReference type="Proteomes" id="UP000326939">
    <property type="component" value="Chromosome 14"/>
</dbReference>
<keyword evidence="7" id="KW-0067">ATP-binding</keyword>
<keyword evidence="10" id="KW-0811">Translocation</keyword>
<sequence length="1151" mass="130075">MAAPPLVKRFTSIPSFPSNSLLLPHQSFYKKTTLCSSFFGANSLNMLNYGAKTSKLVNNTKRKMCAVASLGGLLGGIFKGTDTGESTRKQYAPTVSLINQLEAEMSALSDSQLRDKTAALKERAQLGESLDLLLPEAFSVVREASKRVIGLRPFDVQLIGGMVLHKGEIAEMRTGEGKTLVAILPAYLNALSGKGVHIVTVNDYLARRDCEWVGQVPRFLGLKVGLIQQNMTSEQRRENYMCDITYVTNSELGFDYLRDNLAMEIQTVEELVLRNFNYCVIDEVDSILIDEARTPLIISGPAEKPSDRYYKAAKIATAFERDIHYTTRQYRTRSHRLRASHAWNIQCVDINRTYLLVSQDWLISHNHSLSAQIQSEITESLSRMTEHGTIGQQGAFLFVFFLQGGGVVLDAQLIVDEKQKTVLLTEQGYGDAEEILDVKDLYDPREQWASYILNAIKAKELFLRDVNYIIRGKEVLIVDEFTGRVMQGRRWSDGLHQAVEAKEGLPIQNETVTLASISYQNFFLQFPKLCGMTGTAATESTEFESIYKLKVTIVPTNKPMMRKTADVEDDVYSYAQFTKRATCLDSLMITNTNIFSIPPQDESDVVFRATSGKWRAVVVEISRMNKTGRPVLVGTTSVEQSDVLAEQLLEAGIPHEVLNAKPENVEREAEIVAQSGRVGAVTIATNMAGRGTDIILGGNAEFMARLKLREMLMPRVVRPAEGVFVSAKKPLPQKTWKVNESLFPCKLSNENTKLAEEAVQLAVRSWGQRSLTELEAEERLSYSCEKGPAQDEVIANLRSAFLEIVKEFKEYTEEERKKVVSAGGLHVMGTERHESRRIDNQLRGRSGRQGDPGSSRFFLSLEDNLFRIFGGDRIQGLMRAFRVEDLPIESNMLTKSLDEAQRKVENYFFDIRKQLFEYDEVLNSQRDRVYTERRRALESDNLQSLIIEYAELTMDDILEANIGSDAPVESWDLEKLIAKVQQYCYLLNDLTPDLLRSKCSSYEDLQDYLRLRGREAYLQKRDIVEKEALGLMKEAERFLILSNIDRLWKEHLQAIKFVQQAVGLRGYAQRDPLIEYKLEGYNLFLEMMAQIRRNVIYSIYQFQPVMVKKDQEQSQNDKSANVVRNGRSGKKKPNPVGSTEPSSAASPQASA</sequence>
<keyword evidence="5" id="KW-0813">Transport</keyword>
<dbReference type="EC" id="7.4.2.4" evidence="4"/>
<dbReference type="PROSITE" id="PS51196">
    <property type="entry name" value="SECA_MOTOR_DEAD"/>
    <property type="match status" value="1"/>
</dbReference>
<dbReference type="InterPro" id="IPR020937">
    <property type="entry name" value="SecA_CS"/>
</dbReference>
<dbReference type="InterPro" id="IPR036670">
    <property type="entry name" value="SecA_X-link_sf"/>
</dbReference>
<dbReference type="InterPro" id="IPR036266">
    <property type="entry name" value="SecA_Wing/Scaffold_sf"/>
</dbReference>
<dbReference type="FunFam" id="1.10.3060.10:FF:000003">
    <property type="entry name" value="Protein translocase subunit SecA"/>
    <property type="match status" value="1"/>
</dbReference>
<dbReference type="Pfam" id="PF07516">
    <property type="entry name" value="SecA_SW"/>
    <property type="match status" value="1"/>
</dbReference>
<organism evidence="16 17">
    <name type="scientific">Salix brachista</name>
    <dbReference type="NCBI Taxonomy" id="2182728"/>
    <lineage>
        <taxon>Eukaryota</taxon>
        <taxon>Viridiplantae</taxon>
        <taxon>Streptophyta</taxon>
        <taxon>Embryophyta</taxon>
        <taxon>Tracheophyta</taxon>
        <taxon>Spermatophyta</taxon>
        <taxon>Magnoliopsida</taxon>
        <taxon>eudicotyledons</taxon>
        <taxon>Gunneridae</taxon>
        <taxon>Pentapetalae</taxon>
        <taxon>rosids</taxon>
        <taxon>fabids</taxon>
        <taxon>Malpighiales</taxon>
        <taxon>Salicaceae</taxon>
        <taxon>Saliceae</taxon>
        <taxon>Salix</taxon>
    </lineage>
</organism>
<evidence type="ECO:0000256" key="8">
    <source>
        <dbReference type="ARBA" id="ARBA00022927"/>
    </source>
</evidence>
<dbReference type="SUPFAM" id="SSF81767">
    <property type="entry name" value="Pre-protein crosslinking domain of SecA"/>
    <property type="match status" value="1"/>
</dbReference>
<evidence type="ECO:0000256" key="3">
    <source>
        <dbReference type="ARBA" id="ARBA00007650"/>
    </source>
</evidence>
<dbReference type="Pfam" id="PF21090">
    <property type="entry name" value="P-loop_SecA"/>
    <property type="match status" value="1"/>
</dbReference>
<evidence type="ECO:0000256" key="11">
    <source>
        <dbReference type="ARBA" id="ARBA00023136"/>
    </source>
</evidence>
<comment type="similarity">
    <text evidence="3">Belongs to the SecA family.</text>
</comment>
<dbReference type="GO" id="GO:0017038">
    <property type="term" value="P:protein import"/>
    <property type="evidence" value="ECO:0007669"/>
    <property type="project" value="InterPro"/>
</dbReference>
<dbReference type="HAMAP" id="MF_01382">
    <property type="entry name" value="SecA"/>
    <property type="match status" value="1"/>
</dbReference>
<accession>A0A5N5K7R2</accession>
<dbReference type="FunFam" id="3.90.1440.10:FF:000003">
    <property type="entry name" value="Preprotein translocase SecA subunit"/>
    <property type="match status" value="1"/>
</dbReference>
<evidence type="ECO:0000256" key="13">
    <source>
        <dbReference type="SAM" id="MobiDB-lite"/>
    </source>
</evidence>
<dbReference type="EMBL" id="VDCV01000014">
    <property type="protein sequence ID" value="KAB5527302.1"/>
    <property type="molecule type" value="Genomic_DNA"/>
</dbReference>
<dbReference type="GO" id="GO:0009535">
    <property type="term" value="C:chloroplast thylakoid membrane"/>
    <property type="evidence" value="ECO:0007669"/>
    <property type="project" value="UniProtKB-SubCell"/>
</dbReference>
<evidence type="ECO:0000256" key="2">
    <source>
        <dbReference type="ARBA" id="ARBA00004525"/>
    </source>
</evidence>
<proteinExistence type="inferred from homology"/>
<evidence type="ECO:0000259" key="15">
    <source>
        <dbReference type="PROSITE" id="PS51196"/>
    </source>
</evidence>
<dbReference type="GO" id="GO:0006605">
    <property type="term" value="P:protein targeting"/>
    <property type="evidence" value="ECO:0007669"/>
    <property type="project" value="InterPro"/>
</dbReference>
<dbReference type="InterPro" id="IPR011116">
    <property type="entry name" value="SecA_Wing/Scaffold"/>
</dbReference>